<gene>
    <name evidence="1" type="ORF">R3P38DRAFT_2804108</name>
</gene>
<reference evidence="1 2" key="1">
    <citation type="journal article" date="2024" name="J Genomics">
        <title>Draft genome sequencing and assembly of Favolaschia claudopus CIRM-BRFM 2984 isolated from oak limbs.</title>
        <authorList>
            <person name="Navarro D."/>
            <person name="Drula E."/>
            <person name="Chaduli D."/>
            <person name="Cazenave R."/>
            <person name="Ahrendt S."/>
            <person name="Wang J."/>
            <person name="Lipzen A."/>
            <person name="Daum C."/>
            <person name="Barry K."/>
            <person name="Grigoriev I.V."/>
            <person name="Favel A."/>
            <person name="Rosso M.N."/>
            <person name="Martin F."/>
        </authorList>
    </citation>
    <scope>NUCLEOTIDE SEQUENCE [LARGE SCALE GENOMIC DNA]</scope>
    <source>
        <strain evidence="1 2">CIRM-BRFM 2984</strain>
    </source>
</reference>
<sequence length="365" mass="39913">MSLLCFATAHHVKRISVPLRNAFPRSRPQDQEAEDDLSICQESAKRKDEICERYNIGGATVRRSLISGRPTRLAFLPPCTPGTLRAPYPLLRSALYTYTVYTMYLLRQMHPAYASPVSVYPRLSRFTGWRLSHLLVLCAIISTSGIRMNADDAARRKYILYPVGEERGTEDVTCTSVHPPKKEDHLGFSLPVPHLTRTGLDVAVPAQLGAGVVGAGYETRQLFFALEIYLYLHTNTAFLPKPFIFAVHSSSTSPRIPSPISSLNLTLHLTSHLPLIAETRSLFAATGCRAGGGQGGGTGYDHKYRIAFAVDGPELSYMYSAPVPLRPSPITSLRLNLPPLMGSGTSSEAALIFVEGNAQKDGRAG</sequence>
<organism evidence="1 2">
    <name type="scientific">Favolaschia claudopus</name>
    <dbReference type="NCBI Taxonomy" id="2862362"/>
    <lineage>
        <taxon>Eukaryota</taxon>
        <taxon>Fungi</taxon>
        <taxon>Dikarya</taxon>
        <taxon>Basidiomycota</taxon>
        <taxon>Agaricomycotina</taxon>
        <taxon>Agaricomycetes</taxon>
        <taxon>Agaricomycetidae</taxon>
        <taxon>Agaricales</taxon>
        <taxon>Marasmiineae</taxon>
        <taxon>Mycenaceae</taxon>
        <taxon>Favolaschia</taxon>
    </lineage>
</organism>
<proteinExistence type="predicted"/>
<accession>A0AAV9ZQT9</accession>
<evidence type="ECO:0000313" key="2">
    <source>
        <dbReference type="Proteomes" id="UP001362999"/>
    </source>
</evidence>
<keyword evidence="2" id="KW-1185">Reference proteome</keyword>
<protein>
    <recommendedName>
        <fullName evidence="3">HTH psq-type domain-containing protein</fullName>
    </recommendedName>
</protein>
<dbReference type="AlphaFoldDB" id="A0AAV9ZQT9"/>
<dbReference type="EMBL" id="JAWWNJ010000119">
    <property type="protein sequence ID" value="KAK6988859.1"/>
    <property type="molecule type" value="Genomic_DNA"/>
</dbReference>
<evidence type="ECO:0000313" key="1">
    <source>
        <dbReference type="EMBL" id="KAK6988859.1"/>
    </source>
</evidence>
<comment type="caution">
    <text evidence="1">The sequence shown here is derived from an EMBL/GenBank/DDBJ whole genome shotgun (WGS) entry which is preliminary data.</text>
</comment>
<dbReference type="Proteomes" id="UP001362999">
    <property type="component" value="Unassembled WGS sequence"/>
</dbReference>
<evidence type="ECO:0008006" key="3">
    <source>
        <dbReference type="Google" id="ProtNLM"/>
    </source>
</evidence>
<name>A0AAV9ZQT9_9AGAR</name>